<evidence type="ECO:0000313" key="3">
    <source>
        <dbReference type="Proteomes" id="UP001066276"/>
    </source>
</evidence>
<sequence>MRGVPISFIGLWPQREKSAPNPHCTDTPPAQEKRRGARQQPLNKRRQGVRCLVPLGHKQASTLKPVHRWARKRLLWRLAATKEMRASVATVEGQARGLEPLCCWPEGSDPVELSTAFWEAWM</sequence>
<comment type="caution">
    <text evidence="2">The sequence shown here is derived from an EMBL/GenBank/DDBJ whole genome shotgun (WGS) entry which is preliminary data.</text>
</comment>
<feature type="region of interest" description="Disordered" evidence="1">
    <location>
        <begin position="12"/>
        <end position="47"/>
    </location>
</feature>
<dbReference type="EMBL" id="JANPWB010000010">
    <property type="protein sequence ID" value="KAJ1135130.1"/>
    <property type="molecule type" value="Genomic_DNA"/>
</dbReference>
<proteinExistence type="predicted"/>
<dbReference type="Proteomes" id="UP001066276">
    <property type="component" value="Chromosome 6"/>
</dbReference>
<evidence type="ECO:0000313" key="2">
    <source>
        <dbReference type="EMBL" id="KAJ1135130.1"/>
    </source>
</evidence>
<accession>A0AAV7Q7A6</accession>
<keyword evidence="3" id="KW-1185">Reference proteome</keyword>
<protein>
    <submittedName>
        <fullName evidence="2">Uncharacterized protein</fullName>
    </submittedName>
</protein>
<evidence type="ECO:0000256" key="1">
    <source>
        <dbReference type="SAM" id="MobiDB-lite"/>
    </source>
</evidence>
<gene>
    <name evidence="2" type="ORF">NDU88_001575</name>
</gene>
<dbReference type="AlphaFoldDB" id="A0AAV7Q7A6"/>
<reference evidence="2" key="1">
    <citation type="journal article" date="2022" name="bioRxiv">
        <title>Sequencing and chromosome-scale assembly of the giantPleurodeles waltlgenome.</title>
        <authorList>
            <person name="Brown T."/>
            <person name="Elewa A."/>
            <person name="Iarovenko S."/>
            <person name="Subramanian E."/>
            <person name="Araus A.J."/>
            <person name="Petzold A."/>
            <person name="Susuki M."/>
            <person name="Suzuki K.-i.T."/>
            <person name="Hayashi T."/>
            <person name="Toyoda A."/>
            <person name="Oliveira C."/>
            <person name="Osipova E."/>
            <person name="Leigh N.D."/>
            <person name="Simon A."/>
            <person name="Yun M.H."/>
        </authorList>
    </citation>
    <scope>NUCLEOTIDE SEQUENCE</scope>
    <source>
        <strain evidence="2">20211129_DDA</strain>
        <tissue evidence="2">Liver</tissue>
    </source>
</reference>
<name>A0AAV7Q7A6_PLEWA</name>
<organism evidence="2 3">
    <name type="scientific">Pleurodeles waltl</name>
    <name type="common">Iberian ribbed newt</name>
    <dbReference type="NCBI Taxonomy" id="8319"/>
    <lineage>
        <taxon>Eukaryota</taxon>
        <taxon>Metazoa</taxon>
        <taxon>Chordata</taxon>
        <taxon>Craniata</taxon>
        <taxon>Vertebrata</taxon>
        <taxon>Euteleostomi</taxon>
        <taxon>Amphibia</taxon>
        <taxon>Batrachia</taxon>
        <taxon>Caudata</taxon>
        <taxon>Salamandroidea</taxon>
        <taxon>Salamandridae</taxon>
        <taxon>Pleurodelinae</taxon>
        <taxon>Pleurodeles</taxon>
    </lineage>
</organism>